<protein>
    <submittedName>
        <fullName evidence="10">Eight transmembrane protein EpsH / EpsI protein</fullName>
    </submittedName>
</protein>
<sequence length="524" mass="58813">MNGKKMADMQLQEIKTQWRNASIALSAVVLVVLVSFFGTVKELGLTWWDKPEYNHCLLILPIIIYLIYERREIFQKIAPEPSWLGLLPLLGGGGLWLLGDLADTNVVRQFGLIIILQGCMLTILGKRVFLGLLFPIFYMVFLVPFGDFLVPALQDFTTVFVIMTLNLFDIPVFVEGVFLSIAAGDFHVAEACAGLRFLVATIALGTLMANVAYKTWGRQVIVVILSFVVPILANGLRASGIILVAHWSDMKYATGVDHLVYGWIFFAVVLLIFISIAMTFTNRGPNDGYIDFTKKYWSVNTPVSLKKFILPLIISAGFVVSAPFYNSVIEQRYQAFATNTLAPDEKIWGSDNSIRADWKPQYHGASQIFHLRHEEQNSEAIDIYIAYYKYQSQDAEMIRFGNGVAEQDIWARVDNRKVTARLNGTNTSVNEILLQSSGQKRLVWYWYWVDGRITASNYKAKILDAKAKLLGGRLDSAVIALSLPFDDMTIDQKRAQLAEFAASLPSLDSMVTGSPSEKKKLNQK</sequence>
<reference evidence="10" key="1">
    <citation type="submission" date="2018-06" db="EMBL/GenBank/DDBJ databases">
        <authorList>
            <person name="Zhirakovskaya E."/>
        </authorList>
    </citation>
    <scope>NUCLEOTIDE SEQUENCE</scope>
</reference>
<keyword evidence="4 8" id="KW-0812">Transmembrane</keyword>
<evidence type="ECO:0000256" key="6">
    <source>
        <dbReference type="ARBA" id="ARBA00022989"/>
    </source>
</evidence>
<evidence type="ECO:0000313" key="10">
    <source>
        <dbReference type="EMBL" id="VAX06364.1"/>
    </source>
</evidence>
<dbReference type="InterPro" id="IPR014263">
    <property type="entry name" value="Methanolan_biosynth_EpsI"/>
</dbReference>
<name>A0A3B1B2X0_9ZZZZ</name>
<evidence type="ECO:0000256" key="5">
    <source>
        <dbReference type="ARBA" id="ARBA00022801"/>
    </source>
</evidence>
<dbReference type="GO" id="GO:0005886">
    <property type="term" value="C:plasma membrane"/>
    <property type="evidence" value="ECO:0007669"/>
    <property type="project" value="UniProtKB-SubCell"/>
</dbReference>
<keyword evidence="7 8" id="KW-0472">Membrane</keyword>
<evidence type="ECO:0000256" key="7">
    <source>
        <dbReference type="ARBA" id="ARBA00023136"/>
    </source>
</evidence>
<dbReference type="NCBIfam" id="TIGR02914">
    <property type="entry name" value="EpsI_fam"/>
    <property type="match status" value="1"/>
</dbReference>
<feature type="transmembrane region" description="Helical" evidence="8">
    <location>
        <begin position="259"/>
        <end position="280"/>
    </location>
</feature>
<evidence type="ECO:0000256" key="4">
    <source>
        <dbReference type="ARBA" id="ARBA00022692"/>
    </source>
</evidence>
<dbReference type="InterPro" id="IPR017540">
    <property type="entry name" value="Exosortase-1"/>
</dbReference>
<keyword evidence="2" id="KW-1003">Cell membrane</keyword>
<evidence type="ECO:0000259" key="9">
    <source>
        <dbReference type="Pfam" id="PF11984"/>
    </source>
</evidence>
<evidence type="ECO:0000256" key="2">
    <source>
        <dbReference type="ARBA" id="ARBA00022475"/>
    </source>
</evidence>
<feature type="transmembrane region" description="Helical" evidence="8">
    <location>
        <begin position="193"/>
        <end position="213"/>
    </location>
</feature>
<dbReference type="NCBIfam" id="TIGR04178">
    <property type="entry name" value="exo_archaeo"/>
    <property type="match status" value="1"/>
</dbReference>
<keyword evidence="6 8" id="KW-1133">Transmembrane helix</keyword>
<dbReference type="Pfam" id="PF11984">
    <property type="entry name" value="DUF3485"/>
    <property type="match status" value="1"/>
</dbReference>
<dbReference type="NCBIfam" id="TIGR02602">
    <property type="entry name" value="8TM_EpsH"/>
    <property type="match status" value="1"/>
</dbReference>
<feature type="transmembrane region" description="Helical" evidence="8">
    <location>
        <begin position="132"/>
        <end position="153"/>
    </location>
</feature>
<evidence type="ECO:0000256" key="3">
    <source>
        <dbReference type="ARBA" id="ARBA00022670"/>
    </source>
</evidence>
<feature type="domain" description="Methanolan biosynthesis EpsI" evidence="9">
    <location>
        <begin position="340"/>
        <end position="505"/>
    </location>
</feature>
<evidence type="ECO:0000256" key="1">
    <source>
        <dbReference type="ARBA" id="ARBA00004651"/>
    </source>
</evidence>
<feature type="transmembrane region" description="Helical" evidence="8">
    <location>
        <begin position="21"/>
        <end position="40"/>
    </location>
</feature>
<comment type="subcellular location">
    <subcellularLocation>
        <location evidence="1">Cell membrane</location>
        <topology evidence="1">Multi-pass membrane protein</topology>
    </subcellularLocation>
</comment>
<dbReference type="InterPro" id="IPR019127">
    <property type="entry name" value="Exosortase"/>
</dbReference>
<keyword evidence="3" id="KW-0645">Protease</keyword>
<keyword evidence="5" id="KW-0378">Hydrolase</keyword>
<accession>A0A3B1B2X0</accession>
<dbReference type="GO" id="GO:0008233">
    <property type="term" value="F:peptidase activity"/>
    <property type="evidence" value="ECO:0007669"/>
    <property type="project" value="UniProtKB-KW"/>
</dbReference>
<feature type="transmembrane region" description="Helical" evidence="8">
    <location>
        <begin position="219"/>
        <end position="247"/>
    </location>
</feature>
<feature type="transmembrane region" description="Helical" evidence="8">
    <location>
        <begin position="52"/>
        <end position="68"/>
    </location>
</feature>
<dbReference type="AlphaFoldDB" id="A0A3B1B2X0"/>
<evidence type="ECO:0000256" key="8">
    <source>
        <dbReference type="SAM" id="Phobius"/>
    </source>
</evidence>
<gene>
    <name evidence="10" type="ORF">MNBD_ALPHA03-149</name>
</gene>
<dbReference type="GO" id="GO:0006508">
    <property type="term" value="P:proteolysis"/>
    <property type="evidence" value="ECO:0007669"/>
    <property type="project" value="UniProtKB-KW"/>
</dbReference>
<feature type="transmembrane region" description="Helical" evidence="8">
    <location>
        <begin position="308"/>
        <end position="325"/>
    </location>
</feature>
<dbReference type="NCBIfam" id="TIGR03109">
    <property type="entry name" value="exosort_XrtA"/>
    <property type="match status" value="1"/>
</dbReference>
<dbReference type="InterPro" id="IPR013426">
    <property type="entry name" value="EpsH-like"/>
</dbReference>
<dbReference type="EMBL" id="UOFW01000162">
    <property type="protein sequence ID" value="VAX06364.1"/>
    <property type="molecule type" value="Genomic_DNA"/>
</dbReference>
<proteinExistence type="predicted"/>
<dbReference type="InterPro" id="IPR026392">
    <property type="entry name" value="Exo/Archaeosortase_dom"/>
</dbReference>
<feature type="transmembrane region" description="Helical" evidence="8">
    <location>
        <begin position="159"/>
        <end position="181"/>
    </location>
</feature>
<dbReference type="Pfam" id="PF09721">
    <property type="entry name" value="Exosortase_EpsH"/>
    <property type="match status" value="1"/>
</dbReference>
<organism evidence="10">
    <name type="scientific">hydrothermal vent metagenome</name>
    <dbReference type="NCBI Taxonomy" id="652676"/>
    <lineage>
        <taxon>unclassified sequences</taxon>
        <taxon>metagenomes</taxon>
        <taxon>ecological metagenomes</taxon>
    </lineage>
</organism>